<evidence type="ECO:0000313" key="11">
    <source>
        <dbReference type="Proteomes" id="UP000472755"/>
    </source>
</evidence>
<evidence type="ECO:0000313" key="8">
    <source>
        <dbReference type="Proteomes" id="UP000053433"/>
    </source>
</evidence>
<dbReference type="Proteomes" id="UP000431913">
    <property type="component" value="Unassembled WGS sequence"/>
</dbReference>
<dbReference type="EMBL" id="JXXK01000009">
    <property type="protein sequence ID" value="KJF40147.1"/>
    <property type="molecule type" value="Genomic_DNA"/>
</dbReference>
<evidence type="ECO:0000313" key="7">
    <source>
        <dbReference type="Proteomes" id="UP000032483"/>
    </source>
</evidence>
<evidence type="ECO:0000313" key="3">
    <source>
        <dbReference type="EMBL" id="KUE75575.1"/>
    </source>
</evidence>
<reference evidence="4 9" key="4">
    <citation type="submission" date="2019-08" db="EMBL/GenBank/DDBJ databases">
        <title>In-depth cultivation of the pig gut microbiome towards novel bacterial diversity and tailored functional studies.</title>
        <authorList>
            <person name="Wylensek D."/>
            <person name="Hitch T.C.A."/>
            <person name="Clavel T."/>
        </authorList>
    </citation>
    <scope>NUCLEOTIDE SEQUENCE [LARGE SCALE GENOMIC DNA]</scope>
    <source>
        <strain evidence="4 9">WCA3-601-WT-6J</strain>
    </source>
</reference>
<dbReference type="InterPro" id="IPR011008">
    <property type="entry name" value="Dimeric_a/b-barrel"/>
</dbReference>
<organism evidence="2 7">
    <name type="scientific">Ruthenibacterium lactatiformans</name>
    <dbReference type="NCBI Taxonomy" id="1550024"/>
    <lineage>
        <taxon>Bacteria</taxon>
        <taxon>Bacillati</taxon>
        <taxon>Bacillota</taxon>
        <taxon>Clostridia</taxon>
        <taxon>Eubacteriales</taxon>
        <taxon>Oscillospiraceae</taxon>
        <taxon>Ruthenibacterium</taxon>
    </lineage>
</organism>
<proteinExistence type="predicted"/>
<feature type="domain" description="Stress-response A/B barrel" evidence="1">
    <location>
        <begin position="2"/>
        <end position="91"/>
    </location>
</feature>
<evidence type="ECO:0000313" key="5">
    <source>
        <dbReference type="EMBL" id="MTS26148.1"/>
    </source>
</evidence>
<dbReference type="AlphaFoldDB" id="A0A0D8IZP5"/>
<accession>A0A0W7TP40</accession>
<dbReference type="EMBL" id="WMZR01000015">
    <property type="protein sequence ID" value="MTS52166.1"/>
    <property type="molecule type" value="Genomic_DNA"/>
</dbReference>
<dbReference type="Pfam" id="PF07876">
    <property type="entry name" value="Dabb"/>
    <property type="match status" value="1"/>
</dbReference>
<reference evidence="3 8" key="2">
    <citation type="submission" date="2015-10" db="EMBL/GenBank/DDBJ databases">
        <title>A novel member of the family Ruminococcaceae isolated from human faeces.</title>
        <authorList>
            <person name="Shkoporov A.N."/>
            <person name="Chaplin A.V."/>
            <person name="Motuzova O.V."/>
            <person name="Kafarskaia L.I."/>
            <person name="Efimov B.A."/>
        </authorList>
    </citation>
    <scope>NUCLEOTIDE SEQUENCE [LARGE SCALE GENOMIC DNA]</scope>
    <source>
        <strain evidence="3 8">668</strain>
    </source>
</reference>
<reference evidence="2" key="1">
    <citation type="submission" date="2015-02" db="EMBL/GenBank/DDBJ databases">
        <title>A novel member of the family Ruminococcaceae isolated from human feces.</title>
        <authorList>
            <person name="Shkoporov A.N."/>
            <person name="Chaplin A.V."/>
            <person name="Motuzova O.V."/>
            <person name="Kafarskaia L.I."/>
            <person name="Khokhlova E.V."/>
            <person name="Efimov B.A."/>
        </authorList>
    </citation>
    <scope>NUCLEOTIDE SEQUENCE [LARGE SCALE GENOMIC DNA]</scope>
    <source>
        <strain evidence="2">585-1</strain>
    </source>
</reference>
<dbReference type="PANTHER" id="PTHR37832">
    <property type="entry name" value="BLL2683 PROTEIN"/>
    <property type="match status" value="1"/>
</dbReference>
<keyword evidence="7" id="KW-1185">Reference proteome</keyword>
<dbReference type="Proteomes" id="UP000472755">
    <property type="component" value="Unassembled WGS sequence"/>
</dbReference>
<sequence length="93" mass="10334">MVKHIVMWNLTDKDKVAENGAIMKQKLEALVGVVPGLLRAEVGVGFNGYDVALYTELEDRAALAVYADHPAHCKVKEFVHSVICERVCCDYEV</sequence>
<evidence type="ECO:0000259" key="1">
    <source>
        <dbReference type="PROSITE" id="PS51502"/>
    </source>
</evidence>
<dbReference type="RefSeq" id="WP_009324055.1">
    <property type="nucleotide sequence ID" value="NZ_CAOJUJ010000003.1"/>
</dbReference>
<dbReference type="EMBL" id="VUNJ01000005">
    <property type="protein sequence ID" value="MST91609.1"/>
    <property type="molecule type" value="Genomic_DNA"/>
</dbReference>
<evidence type="ECO:0000313" key="2">
    <source>
        <dbReference type="EMBL" id="KJF40147.1"/>
    </source>
</evidence>
<dbReference type="InterPro" id="IPR013097">
    <property type="entry name" value="Dabb"/>
</dbReference>
<dbReference type="GeneID" id="42856585"/>
<dbReference type="EMBL" id="WMZU01000002">
    <property type="protein sequence ID" value="MTS26148.1"/>
    <property type="molecule type" value="Genomic_DNA"/>
</dbReference>
<accession>A0A0D8IZP5</accession>
<dbReference type="Proteomes" id="UP000449193">
    <property type="component" value="Unassembled WGS sequence"/>
</dbReference>
<comment type="caution">
    <text evidence="2">The sequence shown here is derived from an EMBL/GenBank/DDBJ whole genome shotgun (WGS) entry which is preliminary data.</text>
</comment>
<dbReference type="PROSITE" id="PS51502">
    <property type="entry name" value="S_R_A_B_BARREL"/>
    <property type="match status" value="1"/>
</dbReference>
<evidence type="ECO:0000313" key="6">
    <source>
        <dbReference type="EMBL" id="MTS52166.1"/>
    </source>
</evidence>
<name>A0A0D8IZP5_9FIRM</name>
<gene>
    <name evidence="3" type="ORF">ASJ35_13120</name>
    <name evidence="4" type="ORF">FYJ76_06590</name>
    <name evidence="6" type="ORF">GMD52_11500</name>
    <name evidence="5" type="ORF">GMD59_02470</name>
    <name evidence="2" type="ORF">TQ39_08250</name>
</gene>
<dbReference type="PANTHER" id="PTHR37832:SF1">
    <property type="entry name" value="STRESS-RESPONSE A_B BARREL DOMAIN-CONTAINING PROTEIN"/>
    <property type="match status" value="1"/>
</dbReference>
<evidence type="ECO:0000313" key="9">
    <source>
        <dbReference type="Proteomes" id="UP000431913"/>
    </source>
</evidence>
<dbReference type="SMART" id="SM00886">
    <property type="entry name" value="Dabb"/>
    <property type="match status" value="1"/>
</dbReference>
<reference evidence="10 11" key="3">
    <citation type="journal article" date="2019" name="Nat. Med.">
        <title>A library of human gut bacterial isolates paired with longitudinal multiomics data enables mechanistic microbiome research.</title>
        <authorList>
            <person name="Poyet M."/>
            <person name="Groussin M."/>
            <person name="Gibbons S.M."/>
            <person name="Avila-Pacheco J."/>
            <person name="Jiang X."/>
            <person name="Kearney S.M."/>
            <person name="Perrotta A.R."/>
            <person name="Berdy B."/>
            <person name="Zhao S."/>
            <person name="Lieberman T.D."/>
            <person name="Swanson P.K."/>
            <person name="Smith M."/>
            <person name="Roesemann S."/>
            <person name="Alexander J.E."/>
            <person name="Rich S.A."/>
            <person name="Livny J."/>
            <person name="Vlamakis H."/>
            <person name="Clish C."/>
            <person name="Bullock K."/>
            <person name="Deik A."/>
            <person name="Scott J."/>
            <person name="Pierce K.A."/>
            <person name="Xavier R.J."/>
            <person name="Alm E.J."/>
        </authorList>
    </citation>
    <scope>NUCLEOTIDE SEQUENCE [LARGE SCALE GENOMIC DNA]</scope>
    <source>
        <strain evidence="5 11">BIOML-A4</strain>
        <strain evidence="6 10">BIOML-A7</strain>
    </source>
</reference>
<dbReference type="EMBL" id="LMUA01000019">
    <property type="protein sequence ID" value="KUE75575.1"/>
    <property type="molecule type" value="Genomic_DNA"/>
</dbReference>
<dbReference type="Proteomes" id="UP000053433">
    <property type="component" value="Unassembled WGS sequence"/>
</dbReference>
<protein>
    <submittedName>
        <fullName evidence="4">Dabb family protein</fullName>
    </submittedName>
    <submittedName>
        <fullName evidence="2">Stress protein</fullName>
    </submittedName>
</protein>
<evidence type="ECO:0000313" key="4">
    <source>
        <dbReference type="EMBL" id="MST91609.1"/>
    </source>
</evidence>
<dbReference type="SUPFAM" id="SSF54909">
    <property type="entry name" value="Dimeric alpha+beta barrel"/>
    <property type="match status" value="1"/>
</dbReference>
<evidence type="ECO:0000313" key="10">
    <source>
        <dbReference type="Proteomes" id="UP000449193"/>
    </source>
</evidence>
<dbReference type="Gene3D" id="3.30.70.100">
    <property type="match status" value="1"/>
</dbReference>
<dbReference type="Proteomes" id="UP000032483">
    <property type="component" value="Unassembled WGS sequence"/>
</dbReference>